<feature type="compositionally biased region" description="Acidic residues" evidence="3">
    <location>
        <begin position="267"/>
        <end position="282"/>
    </location>
</feature>
<evidence type="ECO:0000256" key="3">
    <source>
        <dbReference type="SAM" id="MobiDB-lite"/>
    </source>
</evidence>
<dbReference type="SUPFAM" id="SSF54001">
    <property type="entry name" value="Cysteine proteinases"/>
    <property type="match status" value="1"/>
</dbReference>
<comment type="similarity">
    <text evidence="2">Belongs to the peptidase C19 family.</text>
</comment>
<dbReference type="EC" id="3.4.19.12" evidence="2"/>
<dbReference type="InterPro" id="IPR001394">
    <property type="entry name" value="Peptidase_C19_UCH"/>
</dbReference>
<comment type="caution">
    <text evidence="5">The sequence shown here is derived from an EMBL/GenBank/DDBJ whole genome shotgun (WGS) entry which is preliminary data.</text>
</comment>
<keyword evidence="2" id="KW-0645">Protease</keyword>
<protein>
    <recommendedName>
        <fullName evidence="2">Ubiquitin carboxyl-terminal hydrolase</fullName>
        <ecNumber evidence="2">3.4.19.12</ecNumber>
    </recommendedName>
</protein>
<keyword evidence="2" id="KW-0378">Hydrolase</keyword>
<feature type="region of interest" description="Disordered" evidence="3">
    <location>
        <begin position="231"/>
        <end position="305"/>
    </location>
</feature>
<dbReference type="Gene3D" id="3.90.70.10">
    <property type="entry name" value="Cysteine proteinases"/>
    <property type="match status" value="2"/>
</dbReference>
<gene>
    <name evidence="5" type="primary">RvY_01487-1</name>
    <name evidence="5" type="synonym">RvY_01487.1</name>
    <name evidence="5" type="ORF">RvY_01487</name>
</gene>
<evidence type="ECO:0000313" key="5">
    <source>
        <dbReference type="EMBL" id="GAU88868.1"/>
    </source>
</evidence>
<keyword evidence="2" id="KW-0788">Thiol protease</keyword>
<keyword evidence="6" id="KW-1185">Reference proteome</keyword>
<dbReference type="GO" id="GO:0016579">
    <property type="term" value="P:protein deubiquitination"/>
    <property type="evidence" value="ECO:0007669"/>
    <property type="project" value="InterPro"/>
</dbReference>
<dbReference type="GO" id="GO:0006508">
    <property type="term" value="P:proteolysis"/>
    <property type="evidence" value="ECO:0007669"/>
    <property type="project" value="UniProtKB-KW"/>
</dbReference>
<organism evidence="5 6">
    <name type="scientific">Ramazzottius varieornatus</name>
    <name type="common">Water bear</name>
    <name type="synonym">Tardigrade</name>
    <dbReference type="NCBI Taxonomy" id="947166"/>
    <lineage>
        <taxon>Eukaryota</taxon>
        <taxon>Metazoa</taxon>
        <taxon>Ecdysozoa</taxon>
        <taxon>Tardigrada</taxon>
        <taxon>Eutardigrada</taxon>
        <taxon>Parachela</taxon>
        <taxon>Hypsibioidea</taxon>
        <taxon>Ramazzottiidae</taxon>
        <taxon>Ramazzottius</taxon>
    </lineage>
</organism>
<dbReference type="EMBL" id="BDGG01000001">
    <property type="protein sequence ID" value="GAU88868.1"/>
    <property type="molecule type" value="Genomic_DNA"/>
</dbReference>
<sequence length="698" mass="78592">MPGVPKLQDLLKCIQSQFATERQRAVVDCLDLDEYVPPDKPLQNYIEGKLLENGAPAGLFNVGNTCFANAALQALLVCTPLTGYFVDQFARLRQTVDIRQESIGHIQDSFGFPKRKLPPYVAVELSQVVATLLIMRDQNDSFSPSRLINLIRRLFPQFTMGQQHDAQEFISCLLDRLHEELQYPVLQLTEETCPEDGGDSDEYASSTKSDYESCMSLVSEDSMYSLSAGDAAPRVEDGEGHDDTLKAPILQNGNGRSIDGDSAQDSMTDEASEEAVGEDAEMSTDAPPLKSPTNREVKSPRPQPKSSCIVTWRSVIQDLFYGDFAVSVECSNCGEVSTRYEGFQMLEVSIPSEDQILDFSQRHPEHASCVDHKPVQTTSRWPKWMSLKNSNTKRRVPLMTCLRHELKPEELTGENQYHCDQCNQDTDAVKYIRISRLPEILIVHLKRFKYESQGSFMSNFTNPDRKIHDLVDFQMDEFLDPVMFNTDFSTSYELRSVISHAGSTLTSGHYTTFVKIGEDPKAAKWYTCNDTDVREVDTSTITDTEAYMLFYIRVDQEKADKLASFHEHFSTAMIADFPDGDKPPPDYPEATSPKSQQLFPPSIFSSLDSSTSCVVSKEWWSKMKWSNMSHRMTAQDLICPHRLLVPGALGRLCDLSVPLSLNAFEKLFGLFDGTAACRLLGKQECPICARTMQVRSKR</sequence>
<name>A0A1D1URR3_RAMVA</name>
<comment type="catalytic activity">
    <reaction evidence="1 2">
        <text>Thiol-dependent hydrolysis of ester, thioester, amide, peptide and isopeptide bonds formed by the C-terminal Gly of ubiquitin (a 76-residue protein attached to proteins as an intracellular targeting signal).</text>
        <dbReference type="EC" id="3.4.19.12"/>
    </reaction>
</comment>
<accession>A0A1D1URR3</accession>
<evidence type="ECO:0000256" key="2">
    <source>
        <dbReference type="RuleBase" id="RU366025"/>
    </source>
</evidence>
<feature type="compositionally biased region" description="Basic and acidic residues" evidence="3">
    <location>
        <begin position="233"/>
        <end position="245"/>
    </location>
</feature>
<dbReference type="InterPro" id="IPR018200">
    <property type="entry name" value="USP_CS"/>
</dbReference>
<dbReference type="Proteomes" id="UP000186922">
    <property type="component" value="Unassembled WGS sequence"/>
</dbReference>
<dbReference type="AlphaFoldDB" id="A0A1D1URR3"/>
<dbReference type="STRING" id="947166.A0A1D1URR3"/>
<dbReference type="PROSITE" id="PS50235">
    <property type="entry name" value="USP_3"/>
    <property type="match status" value="1"/>
</dbReference>
<dbReference type="InterPro" id="IPR028889">
    <property type="entry name" value="USP"/>
</dbReference>
<proteinExistence type="inferred from homology"/>
<keyword evidence="2" id="KW-0833">Ubl conjugation pathway</keyword>
<dbReference type="Pfam" id="PF00443">
    <property type="entry name" value="UCH"/>
    <property type="match status" value="1"/>
</dbReference>
<evidence type="ECO:0000256" key="1">
    <source>
        <dbReference type="ARBA" id="ARBA00000707"/>
    </source>
</evidence>
<reference evidence="5 6" key="1">
    <citation type="journal article" date="2016" name="Nat. Commun.">
        <title>Extremotolerant tardigrade genome and improved radiotolerance of human cultured cells by tardigrade-unique protein.</title>
        <authorList>
            <person name="Hashimoto T."/>
            <person name="Horikawa D.D."/>
            <person name="Saito Y."/>
            <person name="Kuwahara H."/>
            <person name="Kozuka-Hata H."/>
            <person name="Shin-I T."/>
            <person name="Minakuchi Y."/>
            <person name="Ohishi K."/>
            <person name="Motoyama A."/>
            <person name="Aizu T."/>
            <person name="Enomoto A."/>
            <person name="Kondo K."/>
            <person name="Tanaka S."/>
            <person name="Hara Y."/>
            <person name="Koshikawa S."/>
            <person name="Sagara H."/>
            <person name="Miura T."/>
            <person name="Yokobori S."/>
            <person name="Miyagawa K."/>
            <person name="Suzuki Y."/>
            <person name="Kubo T."/>
            <person name="Oyama M."/>
            <person name="Kohara Y."/>
            <person name="Fujiyama A."/>
            <person name="Arakawa K."/>
            <person name="Katayama T."/>
            <person name="Toyoda A."/>
            <person name="Kunieda T."/>
        </authorList>
    </citation>
    <scope>NUCLEOTIDE SEQUENCE [LARGE SCALE GENOMIC DNA]</scope>
    <source>
        <strain evidence="5 6">YOKOZUNA-1</strain>
    </source>
</reference>
<evidence type="ECO:0000259" key="4">
    <source>
        <dbReference type="PROSITE" id="PS50235"/>
    </source>
</evidence>
<dbReference type="PANTHER" id="PTHR21646:SF93">
    <property type="entry name" value="UBIQUITIN HYDROLASE B"/>
    <property type="match status" value="1"/>
</dbReference>
<dbReference type="GO" id="GO:0004843">
    <property type="term" value="F:cysteine-type deubiquitinase activity"/>
    <property type="evidence" value="ECO:0007669"/>
    <property type="project" value="UniProtKB-UniRule"/>
</dbReference>
<dbReference type="OrthoDB" id="73004at2759"/>
<dbReference type="PROSITE" id="PS00972">
    <property type="entry name" value="USP_1"/>
    <property type="match status" value="1"/>
</dbReference>
<dbReference type="InterPro" id="IPR050185">
    <property type="entry name" value="Ub_carboxyl-term_hydrolase"/>
</dbReference>
<dbReference type="PROSITE" id="PS00973">
    <property type="entry name" value="USP_2"/>
    <property type="match status" value="1"/>
</dbReference>
<dbReference type="InterPro" id="IPR038765">
    <property type="entry name" value="Papain-like_cys_pep_sf"/>
</dbReference>
<feature type="domain" description="USP" evidence="4">
    <location>
        <begin position="57"/>
        <end position="554"/>
    </location>
</feature>
<evidence type="ECO:0000313" key="6">
    <source>
        <dbReference type="Proteomes" id="UP000186922"/>
    </source>
</evidence>
<dbReference type="PANTHER" id="PTHR21646">
    <property type="entry name" value="UBIQUITIN CARBOXYL-TERMINAL HYDROLASE"/>
    <property type="match status" value="1"/>
</dbReference>